<protein>
    <submittedName>
        <fullName evidence="1">GlcNAc-PI de-N-acetylase</fullName>
    </submittedName>
</protein>
<proteinExistence type="predicted"/>
<dbReference type="InterPro" id="IPR003737">
    <property type="entry name" value="GlcNAc_PI_deacetylase-related"/>
</dbReference>
<dbReference type="RefSeq" id="WP_128212478.1">
    <property type="nucleotide sequence ID" value="NZ_CP025746.1"/>
</dbReference>
<dbReference type="Proteomes" id="UP000286268">
    <property type="component" value="Chromosome"/>
</dbReference>
<accession>A0A3R5X117</accession>
<evidence type="ECO:0000313" key="1">
    <source>
        <dbReference type="EMBL" id="QAA31667.1"/>
    </source>
</evidence>
<name>A0A3R5X117_9CLOT</name>
<evidence type="ECO:0000313" key="2">
    <source>
        <dbReference type="Proteomes" id="UP000286268"/>
    </source>
</evidence>
<dbReference type="OrthoDB" id="9815144at2"/>
<sequence>MKVLAISVHPDDETLGCGGTLLKHGINGDELFWLIITKANEQLGFSNAFIESRNKEIKLVADSYGFKKVYELGFDTTRLHLIDFGELINAISNVINEVKPEVVYMINRSDIHTDHQIAAKAIMSCTKSFRYPFIKKVMMYECISETEISPSLPENIFIHNVFSDITDFIDKKLEIMSIFKSEVQKPPLPRSLDNIKALARYRGASCGVEYAEAFMLVRERF</sequence>
<gene>
    <name evidence="1" type="ORF">C1I91_08415</name>
</gene>
<dbReference type="EMBL" id="CP025746">
    <property type="protein sequence ID" value="QAA31667.1"/>
    <property type="molecule type" value="Genomic_DNA"/>
</dbReference>
<dbReference type="AlphaFoldDB" id="A0A3R5X117"/>
<dbReference type="Pfam" id="PF02585">
    <property type="entry name" value="PIG-L"/>
    <property type="match status" value="1"/>
</dbReference>
<keyword evidence="2" id="KW-1185">Reference proteome</keyword>
<dbReference type="InterPro" id="IPR024078">
    <property type="entry name" value="LmbE-like_dom_sf"/>
</dbReference>
<organism evidence="1 2">
    <name type="scientific">Clostridium manihotivorum</name>
    <dbReference type="NCBI Taxonomy" id="2320868"/>
    <lineage>
        <taxon>Bacteria</taxon>
        <taxon>Bacillati</taxon>
        <taxon>Bacillota</taxon>
        <taxon>Clostridia</taxon>
        <taxon>Eubacteriales</taxon>
        <taxon>Clostridiaceae</taxon>
        <taxon>Clostridium</taxon>
    </lineage>
</organism>
<dbReference type="Gene3D" id="3.40.50.10320">
    <property type="entry name" value="LmbE-like"/>
    <property type="match status" value="1"/>
</dbReference>
<dbReference type="SUPFAM" id="SSF102588">
    <property type="entry name" value="LmbE-like"/>
    <property type="match status" value="1"/>
</dbReference>
<dbReference type="KEGG" id="cmah:C1I91_08415"/>
<reference evidence="1 2" key="1">
    <citation type="submission" date="2018-01" db="EMBL/GenBank/DDBJ databases">
        <title>Genome Sequencing and Assembly of Anaerobacter polyendosporus strain CT4.</title>
        <authorList>
            <person name="Tachaapaikoon C."/>
            <person name="Sutheeworapong S."/>
            <person name="Jenjaroenpun P."/>
            <person name="Wongsurawat T."/>
            <person name="Nookeaw I."/>
            <person name="Cheawchanlertfa P."/>
            <person name="Kosugi A."/>
            <person name="Cheevadhanarak S."/>
            <person name="Ratanakhanokchai K."/>
        </authorList>
    </citation>
    <scope>NUCLEOTIDE SEQUENCE [LARGE SCALE GENOMIC DNA]</scope>
    <source>
        <strain evidence="1 2">CT4</strain>
    </source>
</reference>